<evidence type="ECO:0000256" key="2">
    <source>
        <dbReference type="SAM" id="Phobius"/>
    </source>
</evidence>
<dbReference type="OrthoDB" id="5086500at2759"/>
<keyword evidence="4" id="KW-1185">Reference proteome</keyword>
<protein>
    <submittedName>
        <fullName evidence="3">Uncharacterized protein</fullName>
    </submittedName>
</protein>
<keyword evidence="2" id="KW-0472">Membrane</keyword>
<dbReference type="EMBL" id="AM920427">
    <property type="protein sequence ID" value="CAP80021.1"/>
    <property type="molecule type" value="Genomic_DNA"/>
</dbReference>
<evidence type="ECO:0000256" key="1">
    <source>
        <dbReference type="SAM" id="MobiDB-lite"/>
    </source>
</evidence>
<feature type="transmembrane region" description="Helical" evidence="2">
    <location>
        <begin position="6"/>
        <end position="23"/>
    </location>
</feature>
<dbReference type="Proteomes" id="UP000000724">
    <property type="component" value="Contig Pc00c12"/>
</dbReference>
<organism evidence="3 4">
    <name type="scientific">Penicillium rubens (strain ATCC 28089 / DSM 1075 / NRRL 1951 / Wisconsin 54-1255)</name>
    <name type="common">Penicillium chrysogenum</name>
    <dbReference type="NCBI Taxonomy" id="500485"/>
    <lineage>
        <taxon>Eukaryota</taxon>
        <taxon>Fungi</taxon>
        <taxon>Dikarya</taxon>
        <taxon>Ascomycota</taxon>
        <taxon>Pezizomycotina</taxon>
        <taxon>Eurotiomycetes</taxon>
        <taxon>Eurotiomycetidae</taxon>
        <taxon>Eurotiales</taxon>
        <taxon>Aspergillaceae</taxon>
        <taxon>Penicillium</taxon>
        <taxon>Penicillium chrysogenum species complex</taxon>
    </lineage>
</organism>
<evidence type="ECO:0000313" key="3">
    <source>
        <dbReference type="EMBL" id="CAP80021.1"/>
    </source>
</evidence>
<gene>
    <name evidence="3" type="ORF">Pc12g03940</name>
    <name evidence="3" type="ORF">PCH_Pc12g03940</name>
</gene>
<feature type="region of interest" description="Disordered" evidence="1">
    <location>
        <begin position="75"/>
        <end position="94"/>
    </location>
</feature>
<reference evidence="3 4" key="1">
    <citation type="journal article" date="2008" name="Nat. Biotechnol.">
        <title>Genome sequencing and analysis of the filamentous fungus Penicillium chrysogenum.</title>
        <authorList>
            <person name="van den Berg M.A."/>
            <person name="Albang R."/>
            <person name="Albermann K."/>
            <person name="Badger J.H."/>
            <person name="Daran J.-M."/>
            <person name="Driessen A.J.M."/>
            <person name="Garcia-Estrada C."/>
            <person name="Fedorova N.D."/>
            <person name="Harris D.M."/>
            <person name="Heijne W.H.M."/>
            <person name="Joardar V.S."/>
            <person name="Kiel J.A.K.W."/>
            <person name="Kovalchuk A."/>
            <person name="Martin J.F."/>
            <person name="Nierman W.C."/>
            <person name="Nijland J.G."/>
            <person name="Pronk J.T."/>
            <person name="Roubos J.A."/>
            <person name="van der Klei I.J."/>
            <person name="van Peij N.N.M.E."/>
            <person name="Veenhuis M."/>
            <person name="von Doehren H."/>
            <person name="Wagner C."/>
            <person name="Wortman J.R."/>
            <person name="Bovenberg R.A.L."/>
        </authorList>
    </citation>
    <scope>NUCLEOTIDE SEQUENCE [LARGE SCALE GENOMIC DNA]</scope>
    <source>
        <strain evidence="4">ATCC 28089 / DSM 1075 / NRRL 1951 / Wisconsin 54-1255</strain>
    </source>
</reference>
<evidence type="ECO:0000313" key="4">
    <source>
        <dbReference type="Proteomes" id="UP000000724"/>
    </source>
</evidence>
<dbReference type="VEuPathDB" id="FungiDB:PCH_Pc12g03940"/>
<feature type="compositionally biased region" description="Low complexity" evidence="1">
    <location>
        <begin position="79"/>
        <end position="94"/>
    </location>
</feature>
<sequence length="136" mass="15745">MNQSTTLYLLAFLLSVAYIYYRVTHKIPSRLIADQAPRSRFELVPVNSYNVAARAGGVDIIFVYGLGSNPNTTWRVRKSNNTSQSTEETQSNSEQDVNWVSDFLLSDLPPEVRKDARIFFYNYDSYWKRDAVYTRL</sequence>
<keyword evidence="2" id="KW-1133">Transmembrane helix</keyword>
<name>B6GXA6_PENRW</name>
<keyword evidence="2" id="KW-0812">Transmembrane</keyword>
<dbReference type="HOGENOM" id="CLU_1876119_0_0_1"/>
<dbReference type="AlphaFoldDB" id="B6GXA6"/>
<dbReference type="STRING" id="500485.B6GXA6"/>
<accession>B6GXA6</accession>
<proteinExistence type="predicted"/>